<evidence type="ECO:0000256" key="9">
    <source>
        <dbReference type="SAM" id="MobiDB-lite"/>
    </source>
</evidence>
<dbReference type="Gene3D" id="1.10.260.40">
    <property type="entry name" value="lambda repressor-like DNA-binding domains"/>
    <property type="match status" value="1"/>
</dbReference>
<dbReference type="PROSITE" id="PS00035">
    <property type="entry name" value="POU_1"/>
    <property type="match status" value="1"/>
</dbReference>
<dbReference type="PRINTS" id="PR00028">
    <property type="entry name" value="POUDOMAIN"/>
</dbReference>
<keyword evidence="4 5" id="KW-0539">Nucleus</keyword>
<evidence type="ECO:0000259" key="10">
    <source>
        <dbReference type="PROSITE" id="PS50071"/>
    </source>
</evidence>
<evidence type="ECO:0000256" key="6">
    <source>
        <dbReference type="RuleBase" id="RU000682"/>
    </source>
</evidence>
<dbReference type="PANTHER" id="PTHR11636:SF76">
    <property type="entry name" value="PROTEIN NUBBIN"/>
    <property type="match status" value="1"/>
</dbReference>
<feature type="domain" description="Homeobox" evidence="10">
    <location>
        <begin position="337"/>
        <end position="397"/>
    </location>
</feature>
<protein>
    <recommendedName>
        <fullName evidence="7">POU domain protein</fullName>
    </recommendedName>
</protein>
<dbReference type="InterPro" id="IPR050255">
    <property type="entry name" value="POU_domain_TF"/>
</dbReference>
<keyword evidence="7" id="KW-0804">Transcription</keyword>
<feature type="domain" description="POU-specific" evidence="11">
    <location>
        <begin position="239"/>
        <end position="313"/>
    </location>
</feature>
<dbReference type="PROSITE" id="PS00465">
    <property type="entry name" value="POU_2"/>
    <property type="match status" value="1"/>
</dbReference>
<evidence type="ECO:0000256" key="8">
    <source>
        <dbReference type="SAM" id="Coils"/>
    </source>
</evidence>
<sequence>MKEDDSDVAGRPQPLQLHQMSTLTSMSNGGQSIQSNALPSLTLGQLQGAGIQQGGFVLQGLYGQPALPVSSPAISNIQLSTENLQQLQQTIQLQIQQQQLQQLQQQQQQQQQQQTLQQQQSLQQQSQAAIQSQGQANSIQPMQQIIFLNPSQLTAALQPQFMIQAPTAGWFYCARSDIFPTCGVTHPAGHTYKVTVTTTSATPQLVNMAVTKTEPGSEGTGINTDISTSGLPSLKFCEEENIDLEELEQFAKSFKRRRIELGFTQGDVGLAMGKLYGNDFSQTTISRFEALNLSFKNMCKLKPLLSKWLDDAISVTSTANSEGQDGEEGGVSAETLARRRKKRTSIETTLRVTLEKAFLSNPKPTGEEIAGLAESLNMEKEVIRVWFCNRRQKEKRINPSTSFSQMQSLNQMFTVVAKAQNNMADTPSSSASVDNSADGQSQENSVTFNKNGSIALTQSSGTNIITVLSNSGDKTANLTDGLGGFLVVSKT</sequence>
<dbReference type="InterPro" id="IPR010982">
    <property type="entry name" value="Lambda_DNA-bd_dom_sf"/>
</dbReference>
<dbReference type="Gene3D" id="1.10.10.60">
    <property type="entry name" value="Homeodomain-like"/>
    <property type="match status" value="1"/>
</dbReference>
<comment type="subcellular location">
    <subcellularLocation>
        <location evidence="1 5 6">Nucleus</location>
    </subcellularLocation>
</comment>
<dbReference type="PROSITE" id="PS51179">
    <property type="entry name" value="POU_3"/>
    <property type="match status" value="1"/>
</dbReference>
<dbReference type="InterPro" id="IPR017970">
    <property type="entry name" value="Homeobox_CS"/>
</dbReference>
<gene>
    <name evidence="12" type="ORF">MAR_020581</name>
</gene>
<evidence type="ECO:0000259" key="11">
    <source>
        <dbReference type="PROSITE" id="PS51179"/>
    </source>
</evidence>
<dbReference type="PROSITE" id="PS50071">
    <property type="entry name" value="HOMEOBOX_2"/>
    <property type="match status" value="1"/>
</dbReference>
<keyword evidence="2 5" id="KW-0238">DNA-binding</keyword>
<evidence type="ECO:0000256" key="4">
    <source>
        <dbReference type="ARBA" id="ARBA00023242"/>
    </source>
</evidence>
<dbReference type="SUPFAM" id="SSF47413">
    <property type="entry name" value="lambda repressor-like DNA-binding domains"/>
    <property type="match status" value="1"/>
</dbReference>
<evidence type="ECO:0000256" key="3">
    <source>
        <dbReference type="ARBA" id="ARBA00023155"/>
    </source>
</evidence>
<dbReference type="Proteomes" id="UP001164746">
    <property type="component" value="Chromosome 5"/>
</dbReference>
<dbReference type="InterPro" id="IPR000327">
    <property type="entry name" value="POU_dom"/>
</dbReference>
<evidence type="ECO:0000256" key="2">
    <source>
        <dbReference type="ARBA" id="ARBA00023125"/>
    </source>
</evidence>
<dbReference type="Pfam" id="PF00157">
    <property type="entry name" value="Pou"/>
    <property type="match status" value="1"/>
</dbReference>
<proteinExistence type="inferred from homology"/>
<evidence type="ECO:0000256" key="1">
    <source>
        <dbReference type="ARBA" id="ARBA00004123"/>
    </source>
</evidence>
<name>A0ABY7E5C0_MYAAR</name>
<dbReference type="SMART" id="SM00352">
    <property type="entry name" value="POU"/>
    <property type="match status" value="1"/>
</dbReference>
<evidence type="ECO:0000313" key="13">
    <source>
        <dbReference type="Proteomes" id="UP001164746"/>
    </source>
</evidence>
<dbReference type="PANTHER" id="PTHR11636">
    <property type="entry name" value="POU DOMAIN"/>
    <property type="match status" value="1"/>
</dbReference>
<evidence type="ECO:0000256" key="7">
    <source>
        <dbReference type="RuleBase" id="RU361194"/>
    </source>
</evidence>
<dbReference type="PROSITE" id="PS00027">
    <property type="entry name" value="HOMEOBOX_1"/>
    <property type="match status" value="1"/>
</dbReference>
<evidence type="ECO:0000313" key="12">
    <source>
        <dbReference type="EMBL" id="WAR05212.1"/>
    </source>
</evidence>
<evidence type="ECO:0000256" key="5">
    <source>
        <dbReference type="PROSITE-ProRule" id="PRU00108"/>
    </source>
</evidence>
<feature type="region of interest" description="Disordered" evidence="9">
    <location>
        <begin position="423"/>
        <end position="446"/>
    </location>
</feature>
<accession>A0ABY7E5C0</accession>
<reference evidence="12" key="1">
    <citation type="submission" date="2022-11" db="EMBL/GenBank/DDBJ databases">
        <title>Centuries of genome instability and evolution in soft-shell clam transmissible cancer (bioRxiv).</title>
        <authorList>
            <person name="Hart S.F.M."/>
            <person name="Yonemitsu M.A."/>
            <person name="Giersch R.M."/>
            <person name="Beal B.F."/>
            <person name="Arriagada G."/>
            <person name="Davis B.W."/>
            <person name="Ostrander E.A."/>
            <person name="Goff S.P."/>
            <person name="Metzger M.J."/>
        </authorList>
    </citation>
    <scope>NUCLEOTIDE SEQUENCE</scope>
    <source>
        <strain evidence="12">MELC-2E11</strain>
        <tissue evidence="12">Siphon/mantle</tissue>
    </source>
</reference>
<dbReference type="Pfam" id="PF00046">
    <property type="entry name" value="Homeodomain"/>
    <property type="match status" value="1"/>
</dbReference>
<keyword evidence="8" id="KW-0175">Coiled coil</keyword>
<organism evidence="12 13">
    <name type="scientific">Mya arenaria</name>
    <name type="common">Soft-shell clam</name>
    <dbReference type="NCBI Taxonomy" id="6604"/>
    <lineage>
        <taxon>Eukaryota</taxon>
        <taxon>Metazoa</taxon>
        <taxon>Spiralia</taxon>
        <taxon>Lophotrochozoa</taxon>
        <taxon>Mollusca</taxon>
        <taxon>Bivalvia</taxon>
        <taxon>Autobranchia</taxon>
        <taxon>Heteroconchia</taxon>
        <taxon>Euheterodonta</taxon>
        <taxon>Imparidentia</taxon>
        <taxon>Neoheterodontei</taxon>
        <taxon>Myida</taxon>
        <taxon>Myoidea</taxon>
        <taxon>Myidae</taxon>
        <taxon>Mya</taxon>
    </lineage>
</organism>
<comment type="similarity">
    <text evidence="7">Belongs to the POU transcription factor family.</text>
</comment>
<dbReference type="EMBL" id="CP111016">
    <property type="protein sequence ID" value="WAR05212.1"/>
    <property type="molecule type" value="Genomic_DNA"/>
</dbReference>
<dbReference type="InterPro" id="IPR009057">
    <property type="entry name" value="Homeodomain-like_sf"/>
</dbReference>
<dbReference type="InterPro" id="IPR001356">
    <property type="entry name" value="HD"/>
</dbReference>
<dbReference type="InterPro" id="IPR013847">
    <property type="entry name" value="POU"/>
</dbReference>
<feature type="DNA-binding region" description="Homeobox" evidence="5">
    <location>
        <begin position="339"/>
        <end position="398"/>
    </location>
</feature>
<keyword evidence="3 5" id="KW-0371">Homeobox</keyword>
<dbReference type="SUPFAM" id="SSF46689">
    <property type="entry name" value="Homeodomain-like"/>
    <property type="match status" value="1"/>
</dbReference>
<feature type="coiled-coil region" evidence="8">
    <location>
        <begin position="77"/>
        <end position="120"/>
    </location>
</feature>
<feature type="region of interest" description="Disordered" evidence="9">
    <location>
        <begin position="317"/>
        <end position="342"/>
    </location>
</feature>
<keyword evidence="13" id="KW-1185">Reference proteome</keyword>
<dbReference type="CDD" id="cd00086">
    <property type="entry name" value="homeodomain"/>
    <property type="match status" value="1"/>
</dbReference>
<dbReference type="SMART" id="SM00389">
    <property type="entry name" value="HOX"/>
    <property type="match status" value="1"/>
</dbReference>